<sequence length="214" mass="22992">MNSDLEQLRTMVGRYDPAGNVVADSHVRSATLERIISTPPPAGGPVRPGRRRRLVTALSVGAAAVAMAVGLPMINSSGGPLANAVERDADGSIKIYIREFTDADGLEQKLRTLGVNAVVDFVPAGMHCTEPRARYAPHDPYLVISEPPRDGASGFMRLHPERIESGRTLVYEVGYFAGPKVRYSYDRARLAIGQVAPCRLVPGGGFRVESKPGN</sequence>
<organism evidence="2 3">
    <name type="scientific">Spongiactinospora rosea</name>
    <dbReference type="NCBI Taxonomy" id="2248750"/>
    <lineage>
        <taxon>Bacteria</taxon>
        <taxon>Bacillati</taxon>
        <taxon>Actinomycetota</taxon>
        <taxon>Actinomycetes</taxon>
        <taxon>Streptosporangiales</taxon>
        <taxon>Streptosporangiaceae</taxon>
        <taxon>Spongiactinospora</taxon>
    </lineage>
</organism>
<keyword evidence="1" id="KW-1133">Transmembrane helix</keyword>
<accession>A0A366LPU9</accession>
<evidence type="ECO:0000313" key="2">
    <source>
        <dbReference type="EMBL" id="RBQ15670.1"/>
    </source>
</evidence>
<feature type="transmembrane region" description="Helical" evidence="1">
    <location>
        <begin position="54"/>
        <end position="74"/>
    </location>
</feature>
<keyword evidence="1" id="KW-0812">Transmembrane</keyword>
<name>A0A366LPU9_9ACTN</name>
<keyword evidence="3" id="KW-1185">Reference proteome</keyword>
<protein>
    <submittedName>
        <fullName evidence="2">Uncharacterized protein</fullName>
    </submittedName>
</protein>
<dbReference type="EMBL" id="QMEY01000021">
    <property type="protein sequence ID" value="RBQ15670.1"/>
    <property type="molecule type" value="Genomic_DNA"/>
</dbReference>
<evidence type="ECO:0000256" key="1">
    <source>
        <dbReference type="SAM" id="Phobius"/>
    </source>
</evidence>
<gene>
    <name evidence="2" type="ORF">DP939_33820</name>
</gene>
<reference evidence="2 3" key="1">
    <citation type="submission" date="2018-06" db="EMBL/GenBank/DDBJ databases">
        <title>Sphaerisporangium craniellae sp. nov., isolated from a marine sponge in the South China Sea.</title>
        <authorList>
            <person name="Li L."/>
        </authorList>
    </citation>
    <scope>NUCLEOTIDE SEQUENCE [LARGE SCALE GENOMIC DNA]</scope>
    <source>
        <strain evidence="2 3">LHW63015</strain>
    </source>
</reference>
<dbReference type="OrthoDB" id="3699588at2"/>
<evidence type="ECO:0000313" key="3">
    <source>
        <dbReference type="Proteomes" id="UP000253303"/>
    </source>
</evidence>
<proteinExistence type="predicted"/>
<keyword evidence="1" id="KW-0472">Membrane</keyword>
<dbReference type="RefSeq" id="WP_113984911.1">
    <property type="nucleotide sequence ID" value="NZ_QMEY01000021.1"/>
</dbReference>
<dbReference type="AlphaFoldDB" id="A0A366LPU9"/>
<dbReference type="Proteomes" id="UP000253303">
    <property type="component" value="Unassembled WGS sequence"/>
</dbReference>
<comment type="caution">
    <text evidence="2">The sequence shown here is derived from an EMBL/GenBank/DDBJ whole genome shotgun (WGS) entry which is preliminary data.</text>
</comment>